<dbReference type="Proteomes" id="UP001447842">
    <property type="component" value="Chromosome"/>
</dbReference>
<reference evidence="1 2" key="1">
    <citation type="submission" date="2024-03" db="EMBL/GenBank/DDBJ databases">
        <title>Sulfurimonas sp. HSL3-1.</title>
        <authorList>
            <person name="Wang S."/>
        </authorList>
    </citation>
    <scope>NUCLEOTIDE SEQUENCE [LARGE SCALE GENOMIC DNA]</scope>
    <source>
        <strain evidence="1 2">HSL3-1</strain>
    </source>
</reference>
<dbReference type="InterPro" id="IPR051464">
    <property type="entry name" value="Peptidase_M42_aminopept"/>
</dbReference>
<dbReference type="PANTHER" id="PTHR32481:SF0">
    <property type="entry name" value="AMINOPEPTIDASE YPDE-RELATED"/>
    <property type="match status" value="1"/>
</dbReference>
<dbReference type="RefSeq" id="WP_345973635.1">
    <property type="nucleotide sequence ID" value="NZ_CP147920.1"/>
</dbReference>
<organism evidence="1 2">
    <name type="scientific">Sulfurimonas diazotrophicus</name>
    <dbReference type="NCBI Taxonomy" id="3131939"/>
    <lineage>
        <taxon>Bacteria</taxon>
        <taxon>Pseudomonadati</taxon>
        <taxon>Campylobacterota</taxon>
        <taxon>Epsilonproteobacteria</taxon>
        <taxon>Campylobacterales</taxon>
        <taxon>Sulfurimonadaceae</taxon>
        <taxon>Sulfurimonas</taxon>
    </lineage>
</organism>
<gene>
    <name evidence="1" type="ORF">WCY31_05845</name>
</gene>
<dbReference type="SUPFAM" id="SSF53187">
    <property type="entry name" value="Zn-dependent exopeptidases"/>
    <property type="match status" value="1"/>
</dbReference>
<evidence type="ECO:0000313" key="2">
    <source>
        <dbReference type="Proteomes" id="UP001447842"/>
    </source>
</evidence>
<sequence length="349" mass="38818">MSGTAFSEFLDTLKYLVRRPSVVGAEHPFFLTLKRELDELGIETTLYEGVLFAQGKQPETGALSAHIDRHGLICTGPNEFQYAAFLTQNRADLIGNSVAEQTMNTISERFAGQAVQAYQPWSGTYIGLGNIEKAYICPRRNNLIFEVKGLEYLLPGTPVAYVDSLRINGGMLSAQLDNVISAALILHLYRCGYEGTAFFTAQEEAGKSWRFVLEWYRRFDGKTDRLLVLDTSPFPDRETADAQDLVLRYRDANASFNEAFTEEIAARCETLGIRYSFKDRYIETQNAKLMASGGTAASLGSTEMGRLAAEGTLQGTTLQLPTTGYHTVSETVRTESVKKMLQLLTDLYL</sequence>
<proteinExistence type="predicted"/>
<dbReference type="Gene3D" id="3.40.630.10">
    <property type="entry name" value="Zn peptidases"/>
    <property type="match status" value="1"/>
</dbReference>
<dbReference type="PANTHER" id="PTHR32481">
    <property type="entry name" value="AMINOPEPTIDASE"/>
    <property type="match status" value="1"/>
</dbReference>
<name>A0ABZ3HEI3_9BACT</name>
<accession>A0ABZ3HEI3</accession>
<protein>
    <submittedName>
        <fullName evidence="1">Peptidase M42</fullName>
    </submittedName>
</protein>
<dbReference type="EMBL" id="CP147920">
    <property type="protein sequence ID" value="XAU16229.1"/>
    <property type="molecule type" value="Genomic_DNA"/>
</dbReference>
<evidence type="ECO:0000313" key="1">
    <source>
        <dbReference type="EMBL" id="XAU16229.1"/>
    </source>
</evidence>
<keyword evidence="2" id="KW-1185">Reference proteome</keyword>